<comment type="caution">
    <text evidence="4">The sequence shown here is derived from an EMBL/GenBank/DDBJ whole genome shotgun (WGS) entry which is preliminary data.</text>
</comment>
<feature type="region of interest" description="Disordered" evidence="1">
    <location>
        <begin position="527"/>
        <end position="653"/>
    </location>
</feature>
<reference evidence="4 5" key="1">
    <citation type="submission" date="2023-07" db="EMBL/GenBank/DDBJ databases">
        <title>Sequencing the genomes of 1000 actinobacteria strains.</title>
        <authorList>
            <person name="Klenk H.-P."/>
        </authorList>
    </citation>
    <scope>NUCLEOTIDE SEQUENCE [LARGE SCALE GENOMIC DNA]</scope>
    <source>
        <strain evidence="4 5">DSM 44709</strain>
    </source>
</reference>
<feature type="signal peptide" evidence="3">
    <location>
        <begin position="1"/>
        <end position="28"/>
    </location>
</feature>
<feature type="compositionally biased region" description="Basic and acidic residues" evidence="1">
    <location>
        <begin position="527"/>
        <end position="545"/>
    </location>
</feature>
<feature type="compositionally biased region" description="Basic and acidic residues" evidence="1">
    <location>
        <begin position="577"/>
        <end position="587"/>
    </location>
</feature>
<evidence type="ECO:0000256" key="1">
    <source>
        <dbReference type="SAM" id="MobiDB-lite"/>
    </source>
</evidence>
<keyword evidence="2" id="KW-0812">Transmembrane</keyword>
<keyword evidence="2" id="KW-1133">Transmembrane helix</keyword>
<keyword evidence="3" id="KW-0732">Signal</keyword>
<gene>
    <name evidence="4" type="ORF">J2S42_004709</name>
</gene>
<evidence type="ECO:0000313" key="5">
    <source>
        <dbReference type="Proteomes" id="UP001240236"/>
    </source>
</evidence>
<dbReference type="RefSeq" id="WP_307242445.1">
    <property type="nucleotide sequence ID" value="NZ_JAUSUZ010000001.1"/>
</dbReference>
<sequence length="653" mass="70302">MSQPLSRLGAVVLAALVLAMATISWPFAAPAQAALIESAGALAPGDLCTTQQWQTDFRSCVDKLADVGTQRAQCLKAPDPTAPDSGFAGWFSSRPESSKEIGPSGLYSDYGYAGYSYTTYDIEGGCMSTLIAPEFRFETTVANGEFMIATAIIGASNALRERAWEPSTMWGWADPLVQQATQAVYEKVFSVFGIITLCIVGIYLLWRSQQADMSNATTTAGWALLVMVAVTAIAAWPVKSANLADSSLITTLGVVHDAIGPSKKDVPPDKCAMPNPEACRDKRPPAVRASDTVTESMLYRNWLRGILGSADSETAKKYGEALYDARSYSWDDVERLRATPADREATIAAKNRQWMKVAEQIKTEDPEAYEYLQGTKGMERIGAGFIAMLAAVLFALFDITAAVLVLLGFLIFRWAVIAAPILGTVGLLRPAGEGLRRLANAVVAAVFNIAIFGTGAAIYLFAVDLIMSTATLPGWLQVVLVFLCGVVGWMLLRPYRRITQMGGKNNAAADSWSRRIFRDLREASRIGADESDDRGSRSIKQRDVTVEQINVRPEARLEDPVHTSPRAETTSAPQVRTRPDGAEHVADAEPAVAGGGGSGGQSGGSSAPRRTRQPAQWTEPDVADAPSSYAIYRPDTGQTTTAPQTPRVRAEAR</sequence>
<feature type="transmembrane region" description="Helical" evidence="2">
    <location>
        <begin position="474"/>
        <end position="492"/>
    </location>
</feature>
<keyword evidence="5" id="KW-1185">Reference proteome</keyword>
<feature type="transmembrane region" description="Helical" evidence="2">
    <location>
        <begin position="411"/>
        <end position="429"/>
    </location>
</feature>
<evidence type="ECO:0000256" key="3">
    <source>
        <dbReference type="SAM" id="SignalP"/>
    </source>
</evidence>
<dbReference type="Proteomes" id="UP001240236">
    <property type="component" value="Unassembled WGS sequence"/>
</dbReference>
<keyword evidence="2" id="KW-0472">Membrane</keyword>
<organism evidence="4 5">
    <name type="scientific">Catenuloplanes indicus</name>
    <dbReference type="NCBI Taxonomy" id="137267"/>
    <lineage>
        <taxon>Bacteria</taxon>
        <taxon>Bacillati</taxon>
        <taxon>Actinomycetota</taxon>
        <taxon>Actinomycetes</taxon>
        <taxon>Micromonosporales</taxon>
        <taxon>Micromonosporaceae</taxon>
        <taxon>Catenuloplanes</taxon>
    </lineage>
</organism>
<accession>A0AAE4AYF5</accession>
<dbReference type="EMBL" id="JAUSUZ010000001">
    <property type="protein sequence ID" value="MDQ0368040.1"/>
    <property type="molecule type" value="Genomic_DNA"/>
</dbReference>
<name>A0AAE4AYF5_9ACTN</name>
<dbReference type="AlphaFoldDB" id="A0AAE4AYF5"/>
<protein>
    <submittedName>
        <fullName evidence="4">Membrane protein</fullName>
    </submittedName>
</protein>
<evidence type="ECO:0000313" key="4">
    <source>
        <dbReference type="EMBL" id="MDQ0368040.1"/>
    </source>
</evidence>
<feature type="transmembrane region" description="Helical" evidence="2">
    <location>
        <begin position="188"/>
        <end position="206"/>
    </location>
</feature>
<feature type="compositionally biased region" description="Gly residues" evidence="1">
    <location>
        <begin position="593"/>
        <end position="603"/>
    </location>
</feature>
<proteinExistence type="predicted"/>
<evidence type="ECO:0000256" key="2">
    <source>
        <dbReference type="SAM" id="Phobius"/>
    </source>
</evidence>
<feature type="region of interest" description="Disordered" evidence="1">
    <location>
        <begin position="265"/>
        <end position="286"/>
    </location>
</feature>
<feature type="transmembrane region" description="Helical" evidence="2">
    <location>
        <begin position="381"/>
        <end position="405"/>
    </location>
</feature>
<feature type="chain" id="PRO_5041913673" evidence="3">
    <location>
        <begin position="29"/>
        <end position="653"/>
    </location>
</feature>
<feature type="transmembrane region" description="Helical" evidence="2">
    <location>
        <begin position="441"/>
        <end position="462"/>
    </location>
</feature>